<sequence>MQSAEVLFPAMSSFASSLFHASPFSSSSTILRAPRAHSITQLTAPNGAFSRPPKVWGHGEHVVPSSWRPFRSSPLSITISGPIFVPLPRLQAASNSIPSYYITDIYHI</sequence>
<reference evidence="1" key="1">
    <citation type="journal article" date="2020" name="Stud. Mycol.">
        <title>101 Dothideomycetes genomes: a test case for predicting lifestyles and emergence of pathogens.</title>
        <authorList>
            <person name="Haridas S."/>
            <person name="Albert R."/>
            <person name="Binder M."/>
            <person name="Bloem J."/>
            <person name="Labutti K."/>
            <person name="Salamov A."/>
            <person name="Andreopoulos B."/>
            <person name="Baker S."/>
            <person name="Barry K."/>
            <person name="Bills G."/>
            <person name="Bluhm B."/>
            <person name="Cannon C."/>
            <person name="Castanera R."/>
            <person name="Culley D."/>
            <person name="Daum C."/>
            <person name="Ezra D."/>
            <person name="Gonzalez J."/>
            <person name="Henrissat B."/>
            <person name="Kuo A."/>
            <person name="Liang C."/>
            <person name="Lipzen A."/>
            <person name="Lutzoni F."/>
            <person name="Magnuson J."/>
            <person name="Mondo S."/>
            <person name="Nolan M."/>
            <person name="Ohm R."/>
            <person name="Pangilinan J."/>
            <person name="Park H.-J."/>
            <person name="Ramirez L."/>
            <person name="Alfaro M."/>
            <person name="Sun H."/>
            <person name="Tritt A."/>
            <person name="Yoshinaga Y."/>
            <person name="Zwiers L.-H."/>
            <person name="Turgeon B."/>
            <person name="Goodwin S."/>
            <person name="Spatafora J."/>
            <person name="Crous P."/>
            <person name="Grigoriev I."/>
        </authorList>
    </citation>
    <scope>NUCLEOTIDE SEQUENCE</scope>
    <source>
        <strain evidence="1">CBS 119925</strain>
    </source>
</reference>
<dbReference type="Proteomes" id="UP000799440">
    <property type="component" value="Unassembled WGS sequence"/>
</dbReference>
<dbReference type="AlphaFoldDB" id="A0A6A6VKW6"/>
<dbReference type="EMBL" id="MU006564">
    <property type="protein sequence ID" value="KAF2750190.1"/>
    <property type="molecule type" value="Genomic_DNA"/>
</dbReference>
<accession>A0A6A6VKW6</accession>
<proteinExistence type="predicted"/>
<organism evidence="1 2">
    <name type="scientific">Sporormia fimetaria CBS 119925</name>
    <dbReference type="NCBI Taxonomy" id="1340428"/>
    <lineage>
        <taxon>Eukaryota</taxon>
        <taxon>Fungi</taxon>
        <taxon>Dikarya</taxon>
        <taxon>Ascomycota</taxon>
        <taxon>Pezizomycotina</taxon>
        <taxon>Dothideomycetes</taxon>
        <taxon>Pleosporomycetidae</taxon>
        <taxon>Pleosporales</taxon>
        <taxon>Sporormiaceae</taxon>
        <taxon>Sporormia</taxon>
    </lineage>
</organism>
<protein>
    <submittedName>
        <fullName evidence="1">Uncharacterized protein</fullName>
    </submittedName>
</protein>
<name>A0A6A6VKW6_9PLEO</name>
<keyword evidence="2" id="KW-1185">Reference proteome</keyword>
<gene>
    <name evidence="1" type="ORF">M011DRAFT_232814</name>
</gene>
<evidence type="ECO:0000313" key="1">
    <source>
        <dbReference type="EMBL" id="KAF2750190.1"/>
    </source>
</evidence>
<evidence type="ECO:0000313" key="2">
    <source>
        <dbReference type="Proteomes" id="UP000799440"/>
    </source>
</evidence>